<dbReference type="RefSeq" id="XP_058308294.1">
    <property type="nucleotide sequence ID" value="XM_058451756.1"/>
</dbReference>
<sequence>MDGQSDTIGQSTLPTCTTLLALEFGELKILNDLIRLRVADAIQHPILAYPQSEDSPVSYRSYTGQDLDAMINQTIARLDSDGVSDLDIVVIFLALSRLGYTVIMISPRLSSSASVALLETVGYETIIYRRTPAIRAIVGDILRQKLLKCSPIRSCSASNIAKIYPVALPRQHNPKDIALILHSSGSTGSPKPIFLSHQVPDSPRSVLYLSAIFMACPPLCRLYTYLLVDHPGGISVLKACKLVAYGGAPCPNSLGDRLVLEGVYLGGPRRAYERLYEYVYLAGYPALTTSNSDKPYRSFHSQDKYIARLDDRITLVNSEKKAILTSIPRSAKRSSWGLRAKEAPNAPRLPDAEFLETIWPYIAEANARAEAFS</sequence>
<proteinExistence type="predicted"/>
<comment type="caution">
    <text evidence="2">The sequence shown here is derived from an EMBL/GenBank/DDBJ whole genome shotgun (WGS) entry which is preliminary data.</text>
</comment>
<dbReference type="AlphaFoldDB" id="A0A9W9MMB3"/>
<gene>
    <name evidence="2" type="ORF">N7498_004694</name>
</gene>
<reference evidence="2" key="2">
    <citation type="journal article" date="2023" name="IMA Fungus">
        <title>Comparative genomic study of the Penicillium genus elucidates a diverse pangenome and 15 lateral gene transfer events.</title>
        <authorList>
            <person name="Petersen C."/>
            <person name="Sorensen T."/>
            <person name="Nielsen M.R."/>
            <person name="Sondergaard T.E."/>
            <person name="Sorensen J.L."/>
            <person name="Fitzpatrick D.A."/>
            <person name="Frisvad J.C."/>
            <person name="Nielsen K.L."/>
        </authorList>
    </citation>
    <scope>NUCLEOTIDE SEQUENCE</scope>
    <source>
        <strain evidence="2">IBT 15544</strain>
    </source>
</reference>
<name>A0A9W9MMB3_9EURO</name>
<dbReference type="SUPFAM" id="SSF56801">
    <property type="entry name" value="Acetyl-CoA synthetase-like"/>
    <property type="match status" value="1"/>
</dbReference>
<dbReference type="Pfam" id="PF00501">
    <property type="entry name" value="AMP-binding"/>
    <property type="match status" value="1"/>
</dbReference>
<dbReference type="OrthoDB" id="429813at2759"/>
<dbReference type="EMBL" id="JAPQKR010000012">
    <property type="protein sequence ID" value="KAJ5203815.1"/>
    <property type="molecule type" value="Genomic_DNA"/>
</dbReference>
<organism evidence="2 3">
    <name type="scientific">Penicillium cinerascens</name>
    <dbReference type="NCBI Taxonomy" id="70096"/>
    <lineage>
        <taxon>Eukaryota</taxon>
        <taxon>Fungi</taxon>
        <taxon>Dikarya</taxon>
        <taxon>Ascomycota</taxon>
        <taxon>Pezizomycotina</taxon>
        <taxon>Eurotiomycetes</taxon>
        <taxon>Eurotiomycetidae</taxon>
        <taxon>Eurotiales</taxon>
        <taxon>Aspergillaceae</taxon>
        <taxon>Penicillium</taxon>
    </lineage>
</organism>
<dbReference type="PANTHER" id="PTHR43201">
    <property type="entry name" value="ACYL-COA SYNTHETASE"/>
    <property type="match status" value="1"/>
</dbReference>
<feature type="domain" description="AMP-dependent synthetase/ligase" evidence="1">
    <location>
        <begin position="60"/>
        <end position="198"/>
    </location>
</feature>
<reference evidence="2" key="1">
    <citation type="submission" date="2022-12" db="EMBL/GenBank/DDBJ databases">
        <authorList>
            <person name="Petersen C."/>
        </authorList>
    </citation>
    <scope>NUCLEOTIDE SEQUENCE</scope>
    <source>
        <strain evidence="2">IBT 15544</strain>
    </source>
</reference>
<dbReference type="PANTHER" id="PTHR43201:SF11">
    <property type="entry name" value="ENZYME, PUTATIVE (JCVI)-RELATED"/>
    <property type="match status" value="1"/>
</dbReference>
<dbReference type="PROSITE" id="PS00455">
    <property type="entry name" value="AMP_BINDING"/>
    <property type="match status" value="1"/>
</dbReference>
<evidence type="ECO:0000313" key="3">
    <source>
        <dbReference type="Proteomes" id="UP001150904"/>
    </source>
</evidence>
<evidence type="ECO:0000313" key="2">
    <source>
        <dbReference type="EMBL" id="KAJ5203815.1"/>
    </source>
</evidence>
<dbReference type="GO" id="GO:0031956">
    <property type="term" value="F:medium-chain fatty acid-CoA ligase activity"/>
    <property type="evidence" value="ECO:0007669"/>
    <property type="project" value="TreeGrafter"/>
</dbReference>
<dbReference type="GO" id="GO:0006631">
    <property type="term" value="P:fatty acid metabolic process"/>
    <property type="evidence" value="ECO:0007669"/>
    <property type="project" value="TreeGrafter"/>
</dbReference>
<evidence type="ECO:0000259" key="1">
    <source>
        <dbReference type="Pfam" id="PF00501"/>
    </source>
</evidence>
<dbReference type="InterPro" id="IPR020845">
    <property type="entry name" value="AMP-binding_CS"/>
</dbReference>
<dbReference type="GeneID" id="83179057"/>
<dbReference type="Proteomes" id="UP001150904">
    <property type="component" value="Unassembled WGS sequence"/>
</dbReference>
<keyword evidence="3" id="KW-1185">Reference proteome</keyword>
<dbReference type="InterPro" id="IPR042099">
    <property type="entry name" value="ANL_N_sf"/>
</dbReference>
<dbReference type="InterPro" id="IPR000873">
    <property type="entry name" value="AMP-dep_synth/lig_dom"/>
</dbReference>
<dbReference type="Gene3D" id="3.40.50.12780">
    <property type="entry name" value="N-terminal domain of ligase-like"/>
    <property type="match status" value="1"/>
</dbReference>
<accession>A0A9W9MMB3</accession>
<protein>
    <recommendedName>
        <fullName evidence="1">AMP-dependent synthetase/ligase domain-containing protein</fullName>
    </recommendedName>
</protein>